<dbReference type="InterPro" id="IPR036291">
    <property type="entry name" value="NAD(P)-bd_dom_sf"/>
</dbReference>
<keyword evidence="1 5" id="KW-0436">Ligase</keyword>
<keyword evidence="2" id="KW-0547">Nucleotide-binding</keyword>
<feature type="domain" description="CoA-binding" evidence="4">
    <location>
        <begin position="6"/>
        <end position="101"/>
    </location>
</feature>
<dbReference type="Pfam" id="PF19045">
    <property type="entry name" value="Ligase_CoA_2"/>
    <property type="match status" value="1"/>
</dbReference>
<dbReference type="EMBL" id="JARGDL010000015">
    <property type="protein sequence ID" value="MDF1612555.1"/>
    <property type="molecule type" value="Genomic_DNA"/>
</dbReference>
<dbReference type="SUPFAM" id="SSF56059">
    <property type="entry name" value="Glutathione synthetase ATP-binding domain-like"/>
    <property type="match status" value="1"/>
</dbReference>
<reference evidence="5" key="1">
    <citation type="submission" date="2023-03" db="EMBL/GenBank/DDBJ databases">
        <title>Stygiobacter electus gen. nov., sp. nov., facultatively anaerobic thermotolerant bacterium of the class Ignavibacteria from a well of Yessentuki mineral water deposit.</title>
        <authorList>
            <person name="Podosokorskaya O.A."/>
            <person name="Elcheninov A.G."/>
            <person name="Petrova N.F."/>
            <person name="Zavarzina D.G."/>
            <person name="Kublanov I.V."/>
            <person name="Merkel A.Y."/>
        </authorList>
    </citation>
    <scope>NUCLEOTIDE SEQUENCE</scope>
    <source>
        <strain evidence="5">09-Me</strain>
    </source>
</reference>
<organism evidence="5 6">
    <name type="scientific">Stygiobacter electus</name>
    <dbReference type="NCBI Taxonomy" id="3032292"/>
    <lineage>
        <taxon>Bacteria</taxon>
        <taxon>Pseudomonadati</taxon>
        <taxon>Ignavibacteriota</taxon>
        <taxon>Ignavibacteria</taxon>
        <taxon>Ignavibacteriales</taxon>
        <taxon>Melioribacteraceae</taxon>
        <taxon>Stygiobacter</taxon>
    </lineage>
</organism>
<dbReference type="Pfam" id="PF13549">
    <property type="entry name" value="ATP-grasp_5"/>
    <property type="match status" value="1"/>
</dbReference>
<dbReference type="Gene3D" id="3.30.1490.20">
    <property type="entry name" value="ATP-grasp fold, A domain"/>
    <property type="match status" value="1"/>
</dbReference>
<dbReference type="Pfam" id="PF13380">
    <property type="entry name" value="CoA_binding_2"/>
    <property type="match status" value="1"/>
</dbReference>
<accession>A0AAE3TD33</accession>
<sequence>MNLKKFFYPKSICIAGASTKEKSIGYELLKTIKIYGFNGKVFPVNPKADEILGFKCFHSINDVDDIIDLAIVVVPKQFAEETVDQLLQKKVKSITLITAGFKEIGKAGEEAEKRILEKIKNEGARLVGPNCMGVINTLDEIKLNATFVAEKPEKGSTGFLSQSGALGAAVLNSLRETDIKFAHFISVGNKADVNENDILNFWQNDSNIQTMTFYLESFVDGKNFLLPFIKNEITKPTIILKAGKTKSGMKAASSHTGALSSKDKIVDALLKQFGIIRTDDLNELFNTAKGFENFTLPKGNKIAVVTNAGGPAILAVDALEKENLILAELSNETKNKLREIVHPEGSVENPIDLLPGGDAEIYKKVNEIILKDDNVDAVISIFVEPVMVEPFDVIESVYSINSEKPIYQVVMPLPEFWQKYRNSSQKKLPLFRNPEEPAKVISNILFHEKAKVKIQKNKSEYLNLINVKSNNEIYTDGYLTQEEIVELAKKYNLPIVRSEIVEANEIKNYTVDNFPLVIKGINKNVIHKSEMKAIKLDIKSKEELIQASEEIKNNFSLKGLDVENFLIQQYVKPKHELLIGGFFDNSFGPIIMFGSGGKYVEIYEDTSIKSCYSCEADIDALINETKIGKILKGIRGEKPSDIEVLKQIIKNTIRMFLENSSIKEFDINPLVLAEDDKYYIVDFRVKMK</sequence>
<gene>
    <name evidence="5" type="ORF">P0M35_10365</name>
</gene>
<dbReference type="Pfam" id="PF13607">
    <property type="entry name" value="Succ_CoA_lig"/>
    <property type="match status" value="1"/>
</dbReference>
<dbReference type="InterPro" id="IPR013815">
    <property type="entry name" value="ATP_grasp_subdomain_1"/>
</dbReference>
<proteinExistence type="predicted"/>
<evidence type="ECO:0000256" key="2">
    <source>
        <dbReference type="ARBA" id="ARBA00022741"/>
    </source>
</evidence>
<dbReference type="Proteomes" id="UP001221302">
    <property type="component" value="Unassembled WGS sequence"/>
</dbReference>
<comment type="caution">
    <text evidence="5">The sequence shown here is derived from an EMBL/GenBank/DDBJ whole genome shotgun (WGS) entry which is preliminary data.</text>
</comment>
<dbReference type="Gene3D" id="3.40.50.720">
    <property type="entry name" value="NAD(P)-binding Rossmann-like Domain"/>
    <property type="match status" value="1"/>
</dbReference>
<dbReference type="InterPro" id="IPR043938">
    <property type="entry name" value="Ligase_CoA_dom"/>
</dbReference>
<evidence type="ECO:0000313" key="6">
    <source>
        <dbReference type="Proteomes" id="UP001221302"/>
    </source>
</evidence>
<dbReference type="InterPro" id="IPR051538">
    <property type="entry name" value="Acyl-CoA_Synth/Transferase"/>
</dbReference>
<dbReference type="SUPFAM" id="SSF52210">
    <property type="entry name" value="Succinyl-CoA synthetase domains"/>
    <property type="match status" value="2"/>
</dbReference>
<dbReference type="RefSeq" id="WP_321536326.1">
    <property type="nucleotide sequence ID" value="NZ_JARGDL010000015.1"/>
</dbReference>
<evidence type="ECO:0000313" key="5">
    <source>
        <dbReference type="EMBL" id="MDF1612555.1"/>
    </source>
</evidence>
<evidence type="ECO:0000256" key="3">
    <source>
        <dbReference type="ARBA" id="ARBA00022840"/>
    </source>
</evidence>
<dbReference type="SUPFAM" id="SSF51735">
    <property type="entry name" value="NAD(P)-binding Rossmann-fold domains"/>
    <property type="match status" value="1"/>
</dbReference>
<dbReference type="InterPro" id="IPR003781">
    <property type="entry name" value="CoA-bd"/>
</dbReference>
<protein>
    <submittedName>
        <fullName evidence="5">Acetate--CoA ligase family protein</fullName>
    </submittedName>
</protein>
<dbReference type="PANTHER" id="PTHR43334">
    <property type="entry name" value="ACETATE--COA LIGASE [ADP-FORMING]"/>
    <property type="match status" value="1"/>
</dbReference>
<evidence type="ECO:0000259" key="4">
    <source>
        <dbReference type="SMART" id="SM00881"/>
    </source>
</evidence>
<dbReference type="GO" id="GO:0043758">
    <property type="term" value="F:acetate-CoA ligase (ADP-forming) activity"/>
    <property type="evidence" value="ECO:0007669"/>
    <property type="project" value="InterPro"/>
</dbReference>
<dbReference type="SMART" id="SM00881">
    <property type="entry name" value="CoA_binding"/>
    <property type="match status" value="1"/>
</dbReference>
<name>A0AAE3TD33_9BACT</name>
<dbReference type="GO" id="GO:0005524">
    <property type="term" value="F:ATP binding"/>
    <property type="evidence" value="ECO:0007669"/>
    <property type="project" value="UniProtKB-KW"/>
</dbReference>
<dbReference type="AlphaFoldDB" id="A0AAE3TD33"/>
<dbReference type="InterPro" id="IPR016102">
    <property type="entry name" value="Succinyl-CoA_synth-like"/>
</dbReference>
<keyword evidence="3" id="KW-0067">ATP-binding</keyword>
<keyword evidence="6" id="KW-1185">Reference proteome</keyword>
<evidence type="ECO:0000256" key="1">
    <source>
        <dbReference type="ARBA" id="ARBA00022598"/>
    </source>
</evidence>
<dbReference type="InterPro" id="IPR032875">
    <property type="entry name" value="Succ_CoA_lig_flav_dom"/>
</dbReference>
<dbReference type="Gene3D" id="3.40.50.261">
    <property type="entry name" value="Succinyl-CoA synthetase domains"/>
    <property type="match status" value="2"/>
</dbReference>
<dbReference type="PANTHER" id="PTHR43334:SF2">
    <property type="entry name" value="ACETATE--COA LIGASE [ADP-FORMING]"/>
    <property type="match status" value="1"/>
</dbReference>
<dbReference type="Gene3D" id="3.30.470.20">
    <property type="entry name" value="ATP-grasp fold, B domain"/>
    <property type="match status" value="1"/>
</dbReference>